<evidence type="ECO:0000256" key="1">
    <source>
        <dbReference type="SAM" id="MobiDB-lite"/>
    </source>
</evidence>
<dbReference type="PANTHER" id="PTHR40124">
    <property type="match status" value="1"/>
</dbReference>
<evidence type="ECO:0000313" key="5">
    <source>
        <dbReference type="Proteomes" id="UP000006514"/>
    </source>
</evidence>
<dbReference type="eggNOG" id="ENOG502SJYD">
    <property type="taxonomic scope" value="Eukaryota"/>
</dbReference>
<protein>
    <recommendedName>
        <fullName evidence="3">Polysaccharide lyase 14 domain-containing protein</fullName>
    </recommendedName>
</protein>
<dbReference type="KEGG" id="adl:AURDEDRAFT_115727"/>
<dbReference type="Gene3D" id="2.60.120.200">
    <property type="match status" value="1"/>
</dbReference>
<dbReference type="EMBL" id="JH687798">
    <property type="protein sequence ID" value="EJD40865.1"/>
    <property type="molecule type" value="Genomic_DNA"/>
</dbReference>
<evidence type="ECO:0000259" key="3">
    <source>
        <dbReference type="Pfam" id="PF21294"/>
    </source>
</evidence>
<evidence type="ECO:0000313" key="4">
    <source>
        <dbReference type="EMBL" id="EJD40865.1"/>
    </source>
</evidence>
<name>J0LJS3_AURST</name>
<keyword evidence="2" id="KW-0732">Signal</keyword>
<dbReference type="PANTHER" id="PTHR40124:SF1">
    <property type="entry name" value="DISAGGREGATASE RELATED REPEAT PROTEIN"/>
    <property type="match status" value="1"/>
</dbReference>
<dbReference type="InterPro" id="IPR048958">
    <property type="entry name" value="Polysacc_lyase_14"/>
</dbReference>
<proteinExistence type="predicted"/>
<dbReference type="InParanoid" id="J0LJS3"/>
<gene>
    <name evidence="4" type="ORF">AURDEDRAFT_115727</name>
</gene>
<evidence type="ECO:0000256" key="2">
    <source>
        <dbReference type="SAM" id="SignalP"/>
    </source>
</evidence>
<feature type="chain" id="PRO_5003736020" description="Polysaccharide lyase 14 domain-containing protein" evidence="2">
    <location>
        <begin position="20"/>
        <end position="345"/>
    </location>
</feature>
<feature type="region of interest" description="Disordered" evidence="1">
    <location>
        <begin position="30"/>
        <end position="59"/>
    </location>
</feature>
<dbReference type="AlphaFoldDB" id="J0LJS3"/>
<accession>J0LJS3</accession>
<reference evidence="5" key="1">
    <citation type="journal article" date="2012" name="Science">
        <title>The Paleozoic origin of enzymatic lignin decomposition reconstructed from 31 fungal genomes.</title>
        <authorList>
            <person name="Floudas D."/>
            <person name="Binder M."/>
            <person name="Riley R."/>
            <person name="Barry K."/>
            <person name="Blanchette R.A."/>
            <person name="Henrissat B."/>
            <person name="Martinez A.T."/>
            <person name="Otillar R."/>
            <person name="Spatafora J.W."/>
            <person name="Yadav J.S."/>
            <person name="Aerts A."/>
            <person name="Benoit I."/>
            <person name="Boyd A."/>
            <person name="Carlson A."/>
            <person name="Copeland A."/>
            <person name="Coutinho P.M."/>
            <person name="de Vries R.P."/>
            <person name="Ferreira P."/>
            <person name="Findley K."/>
            <person name="Foster B."/>
            <person name="Gaskell J."/>
            <person name="Glotzer D."/>
            <person name="Gorecki P."/>
            <person name="Heitman J."/>
            <person name="Hesse C."/>
            <person name="Hori C."/>
            <person name="Igarashi K."/>
            <person name="Jurgens J.A."/>
            <person name="Kallen N."/>
            <person name="Kersten P."/>
            <person name="Kohler A."/>
            <person name="Kuees U."/>
            <person name="Kumar T.K.A."/>
            <person name="Kuo A."/>
            <person name="LaButti K."/>
            <person name="Larrondo L.F."/>
            <person name="Lindquist E."/>
            <person name="Ling A."/>
            <person name="Lombard V."/>
            <person name="Lucas S."/>
            <person name="Lundell T."/>
            <person name="Martin R."/>
            <person name="McLaughlin D.J."/>
            <person name="Morgenstern I."/>
            <person name="Morin E."/>
            <person name="Murat C."/>
            <person name="Nagy L.G."/>
            <person name="Nolan M."/>
            <person name="Ohm R.A."/>
            <person name="Patyshakuliyeva A."/>
            <person name="Rokas A."/>
            <person name="Ruiz-Duenas F.J."/>
            <person name="Sabat G."/>
            <person name="Salamov A."/>
            <person name="Samejima M."/>
            <person name="Schmutz J."/>
            <person name="Slot J.C."/>
            <person name="St John F."/>
            <person name="Stenlid J."/>
            <person name="Sun H."/>
            <person name="Sun S."/>
            <person name="Syed K."/>
            <person name="Tsang A."/>
            <person name="Wiebenga A."/>
            <person name="Young D."/>
            <person name="Pisabarro A."/>
            <person name="Eastwood D.C."/>
            <person name="Martin F."/>
            <person name="Cullen D."/>
            <person name="Grigoriev I.V."/>
            <person name="Hibbett D.S."/>
        </authorList>
    </citation>
    <scope>NUCLEOTIDE SEQUENCE [LARGE SCALE GENOMIC DNA]</scope>
    <source>
        <strain evidence="5">TFB10046</strain>
    </source>
</reference>
<dbReference type="OMA" id="TRECSSW"/>
<organism evidence="4 5">
    <name type="scientific">Auricularia subglabra (strain TFB-10046 / SS5)</name>
    <name type="common">White-rot fungus</name>
    <name type="synonym">Auricularia delicata (strain TFB10046)</name>
    <dbReference type="NCBI Taxonomy" id="717982"/>
    <lineage>
        <taxon>Eukaryota</taxon>
        <taxon>Fungi</taxon>
        <taxon>Dikarya</taxon>
        <taxon>Basidiomycota</taxon>
        <taxon>Agaricomycotina</taxon>
        <taxon>Agaricomycetes</taxon>
        <taxon>Auriculariales</taxon>
        <taxon>Auriculariaceae</taxon>
        <taxon>Auricularia</taxon>
    </lineage>
</organism>
<dbReference type="Proteomes" id="UP000006514">
    <property type="component" value="Unassembled WGS sequence"/>
</dbReference>
<keyword evidence="5" id="KW-1185">Reference proteome</keyword>
<feature type="domain" description="Polysaccharide lyase 14" evidence="3">
    <location>
        <begin position="125"/>
        <end position="339"/>
    </location>
</feature>
<dbReference type="Pfam" id="PF21294">
    <property type="entry name" value="Polysacc_lyase_14"/>
    <property type="match status" value="1"/>
</dbReference>
<sequence length="345" mass="37182">MRFSSLLALGLVGTGAVSARAVKKRCATGIPTMQPEPTLMPTPTDEPVPTETSAPPKGGPLDPSYFFPLPFKTGFTTLPEDQIVPQNGDVLRVELSDNALKVKKVMSGVTHDIVPALGDAPPGTLAYQANYPKGSYNPSGTPRGGIGFYTGSPDGFSFEDATEIVFSYAVYFQPGFMFNKGGKLPGPYGGSNEDVSFACSGGRQEDRDKCFDLRLMFRKNGMGEIYAYLPIVDENDVLLELEGSVKDTSYGFSVARGAFTWPEGEWAVAAQRVKLNDVGSANGELELFINGESKILAKNLVIRQYNESVVRGSHFQSFFGGSTVEWASEQDQSAWFSDISASVIA</sequence>
<feature type="signal peptide" evidence="2">
    <location>
        <begin position="1"/>
        <end position="19"/>
    </location>
</feature>
<dbReference type="OrthoDB" id="3337916at2759"/>